<dbReference type="RefSeq" id="XP_015176600.1">
    <property type="nucleotide sequence ID" value="XM_015321114.1"/>
</dbReference>
<feature type="domain" description="CABIT" evidence="3">
    <location>
        <begin position="81"/>
        <end position="319"/>
    </location>
</feature>
<evidence type="ECO:0000256" key="2">
    <source>
        <dbReference type="SAM" id="MobiDB-lite"/>
    </source>
</evidence>
<evidence type="ECO:0000313" key="4">
    <source>
        <dbReference type="Proteomes" id="UP000694924"/>
    </source>
</evidence>
<name>A0ABM1I8R3_POLDO</name>
<evidence type="ECO:0000256" key="1">
    <source>
        <dbReference type="ARBA" id="ARBA00022553"/>
    </source>
</evidence>
<dbReference type="InterPro" id="IPR052281">
    <property type="entry name" value="GAREM"/>
</dbReference>
<keyword evidence="4" id="KW-1185">Reference proteome</keyword>
<evidence type="ECO:0000259" key="3">
    <source>
        <dbReference type="Pfam" id="PF12736"/>
    </source>
</evidence>
<dbReference type="PANTHER" id="PTHR14454">
    <property type="entry name" value="GRB2-ASSOCIATED AND REGULATOR OF MAPK PROTEIN FAMILY MEMBER"/>
    <property type="match status" value="1"/>
</dbReference>
<accession>A0ABM1I8R3</accession>
<dbReference type="InterPro" id="IPR025946">
    <property type="entry name" value="CABIT_dom"/>
</dbReference>
<feature type="compositionally biased region" description="Basic and acidic residues" evidence="2">
    <location>
        <begin position="405"/>
        <end position="415"/>
    </location>
</feature>
<gene>
    <name evidence="5" type="primary">LOC107066466</name>
</gene>
<keyword evidence="1" id="KW-0597">Phosphoprotein</keyword>
<feature type="compositionally biased region" description="Polar residues" evidence="2">
    <location>
        <begin position="462"/>
        <end position="498"/>
    </location>
</feature>
<reference evidence="5" key="1">
    <citation type="submission" date="2025-08" db="UniProtKB">
        <authorList>
            <consortium name="RefSeq"/>
        </authorList>
    </citation>
    <scope>IDENTIFICATION</scope>
    <source>
        <tissue evidence="5">Whole body</tissue>
    </source>
</reference>
<feature type="region of interest" description="Disordered" evidence="2">
    <location>
        <begin position="456"/>
        <end position="504"/>
    </location>
</feature>
<dbReference type="Proteomes" id="UP000694924">
    <property type="component" value="Unplaced"/>
</dbReference>
<dbReference type="Pfam" id="PF12736">
    <property type="entry name" value="CABIT"/>
    <property type="match status" value="1"/>
</dbReference>
<dbReference type="PANTHER" id="PTHR14454:SF11">
    <property type="entry name" value="SERRANO, ISOFORM F"/>
    <property type="match status" value="1"/>
</dbReference>
<organism evidence="4 5">
    <name type="scientific">Polistes dominula</name>
    <name type="common">European paper wasp</name>
    <name type="synonym">Vespa dominula</name>
    <dbReference type="NCBI Taxonomy" id="743375"/>
    <lineage>
        <taxon>Eukaryota</taxon>
        <taxon>Metazoa</taxon>
        <taxon>Ecdysozoa</taxon>
        <taxon>Arthropoda</taxon>
        <taxon>Hexapoda</taxon>
        <taxon>Insecta</taxon>
        <taxon>Pterygota</taxon>
        <taxon>Neoptera</taxon>
        <taxon>Endopterygota</taxon>
        <taxon>Hymenoptera</taxon>
        <taxon>Apocrita</taxon>
        <taxon>Aculeata</taxon>
        <taxon>Vespoidea</taxon>
        <taxon>Vespidae</taxon>
        <taxon>Polistinae</taxon>
        <taxon>Polistini</taxon>
        <taxon>Polistes</taxon>
    </lineage>
</organism>
<feature type="compositionally biased region" description="Polar residues" evidence="2">
    <location>
        <begin position="8"/>
        <end position="22"/>
    </location>
</feature>
<proteinExistence type="predicted"/>
<feature type="region of interest" description="Disordered" evidence="2">
    <location>
        <begin position="405"/>
        <end position="427"/>
    </location>
</feature>
<feature type="region of interest" description="Disordered" evidence="2">
    <location>
        <begin position="1"/>
        <end position="50"/>
    </location>
</feature>
<protein>
    <submittedName>
        <fullName evidence="5">Uncharacterized protein LOC107066466</fullName>
    </submittedName>
</protein>
<evidence type="ECO:0000313" key="5">
    <source>
        <dbReference type="RefSeq" id="XP_015176600.1"/>
    </source>
</evidence>
<dbReference type="GeneID" id="107066466"/>
<feature type="region of interest" description="Disordered" evidence="2">
    <location>
        <begin position="432"/>
        <end position="451"/>
    </location>
</feature>
<sequence>MYMYKVKSMSSNGEFSTMSSEEMPSLPKSLPSSREATAEGSSGSSGGGGSAGGYMPLREFLDRFSLPRVVRLEGTTGRPVLLYKQQQRSLRVTATLLIHRYRHDVKVGPEIVIPEGYPGWFSVISGNNTTGSARVYRRVESLVRAGVPAFLLAAPLRAYTLTHSKMENGNLRAHYTKTTIRAGEILRLIAVFQDTRKCSSVSFGISGGSSERDQYAQCLDPHGREVFAPLSARGEFYAICQNGSTDTGSDAVLYKVHHLARRPLPLRVRLIAGPLPVPLPREYGGLMQLESSTRGSIVLGCIVPERPVHNPEMLELVVSGNGAPRVRRARLGYPSEARLLASPKMQRLLAACSRAVGDRATEPRVAPLKLHPSTENLKEMHLKKIKPKQETRPILQSLRDGLEQLKKTTVRERSRTRQNSGNGFLERISKLAQVGGGGGRNRNPAKKSASFTFAVRPEVAMKSTQERYSSLEPETTSRQSRNDSNTKQPVQRSVSTSVLEVPPTNVELQPNYSRVRDSLTPLPPIPQPTKPKTDEIYAEICDNNTTVQIQNCPGSHVMASIKIIVKGNDHQPLVEEHNNPIRKERYINSIIINDQIDSIISTEDDVIYNTIF</sequence>